<reference evidence="8" key="1">
    <citation type="submission" date="2018-04" db="EMBL/GenBank/DDBJ databases">
        <title>Transcriptome of Schizaphis graminum biotype I.</title>
        <authorList>
            <person name="Scully E.D."/>
            <person name="Geib S.M."/>
            <person name="Palmer N.A."/>
            <person name="Koch K."/>
            <person name="Bradshaw J."/>
            <person name="Heng-Moss T."/>
            <person name="Sarath G."/>
        </authorList>
    </citation>
    <scope>NUCLEOTIDE SEQUENCE</scope>
</reference>
<protein>
    <submittedName>
        <fullName evidence="8">Cathepsin L2</fullName>
    </submittedName>
</protein>
<dbReference type="Pfam" id="PF00112">
    <property type="entry name" value="Peptidase_C1"/>
    <property type="match status" value="1"/>
</dbReference>
<dbReference type="CDD" id="cd02248">
    <property type="entry name" value="Peptidase_C1A"/>
    <property type="match status" value="1"/>
</dbReference>
<gene>
    <name evidence="8" type="primary">CTSL2</name>
    <name evidence="8" type="ORF">g.1753</name>
</gene>
<keyword evidence="2" id="KW-0645">Protease</keyword>
<keyword evidence="5" id="KW-0732">Signal</keyword>
<sequence>MHGTRQAPLWPLFCCVILLETVSGAKPKHSAHLDPHWNNFKAEHNKTYIRNNEHHHRSAWEENFHHINRHNEEAKNGKHNYTLDLNHLADMPMHLYNKHFTSLSSSKLTKSTDMHTDPFQHHTKSIPEEVDWRERGFNTPGWNQLDCGACYAFSIASMLEGQLFKATGELHTLSSQQIIDCSIAYGNLGCSGGSLKNTLQYLRRVGGIMQGLEYSYKAKKTLCHFKKYRAVLQISKISILPPSDEHALKVAVALIGPISVSVNANPKTFQLYSSGVYDDPACSSSIVNHAMLLVGYTKNAWILKNWWSSKWGDNGYMYLARGKNQCAVSTYAAYATILLPSHRSQPSTHPHG</sequence>
<dbReference type="SUPFAM" id="SSF54001">
    <property type="entry name" value="Cysteine proteinases"/>
    <property type="match status" value="1"/>
</dbReference>
<evidence type="ECO:0000256" key="3">
    <source>
        <dbReference type="ARBA" id="ARBA00022801"/>
    </source>
</evidence>
<evidence type="ECO:0000259" key="7">
    <source>
        <dbReference type="SMART" id="SM00848"/>
    </source>
</evidence>
<dbReference type="FunFam" id="3.90.70.10:FF:000006">
    <property type="entry name" value="Cathepsin S"/>
    <property type="match status" value="1"/>
</dbReference>
<comment type="similarity">
    <text evidence="1">Belongs to the peptidase C1 family.</text>
</comment>
<dbReference type="InterPro" id="IPR000668">
    <property type="entry name" value="Peptidase_C1A_C"/>
</dbReference>
<evidence type="ECO:0000259" key="6">
    <source>
        <dbReference type="SMART" id="SM00645"/>
    </source>
</evidence>
<dbReference type="SMART" id="SM00848">
    <property type="entry name" value="Inhibitor_I29"/>
    <property type="match status" value="1"/>
</dbReference>
<proteinExistence type="inferred from homology"/>
<feature type="chain" id="PRO_5018749154" evidence="5">
    <location>
        <begin position="25"/>
        <end position="352"/>
    </location>
</feature>
<dbReference type="PANTHER" id="PTHR12411">
    <property type="entry name" value="CYSTEINE PROTEASE FAMILY C1-RELATED"/>
    <property type="match status" value="1"/>
</dbReference>
<evidence type="ECO:0000256" key="4">
    <source>
        <dbReference type="ARBA" id="ARBA00022807"/>
    </source>
</evidence>
<dbReference type="InterPro" id="IPR013201">
    <property type="entry name" value="Prot_inhib_I29"/>
</dbReference>
<dbReference type="EMBL" id="GGMR01000886">
    <property type="protein sequence ID" value="MBY13505.1"/>
    <property type="molecule type" value="Transcribed_RNA"/>
</dbReference>
<organism evidence="8">
    <name type="scientific">Schizaphis graminum</name>
    <name type="common">Green bug aphid</name>
    <dbReference type="NCBI Taxonomy" id="13262"/>
    <lineage>
        <taxon>Eukaryota</taxon>
        <taxon>Metazoa</taxon>
        <taxon>Ecdysozoa</taxon>
        <taxon>Arthropoda</taxon>
        <taxon>Hexapoda</taxon>
        <taxon>Insecta</taxon>
        <taxon>Pterygota</taxon>
        <taxon>Neoptera</taxon>
        <taxon>Paraneoptera</taxon>
        <taxon>Hemiptera</taxon>
        <taxon>Sternorrhyncha</taxon>
        <taxon>Aphidomorpha</taxon>
        <taxon>Aphidoidea</taxon>
        <taxon>Aphididae</taxon>
        <taxon>Aphidini</taxon>
        <taxon>Schizaphis</taxon>
    </lineage>
</organism>
<dbReference type="Pfam" id="PF08246">
    <property type="entry name" value="Inhibitor_I29"/>
    <property type="match status" value="1"/>
</dbReference>
<dbReference type="GO" id="GO:0006508">
    <property type="term" value="P:proteolysis"/>
    <property type="evidence" value="ECO:0007669"/>
    <property type="project" value="UniProtKB-KW"/>
</dbReference>
<feature type="signal peptide" evidence="5">
    <location>
        <begin position="1"/>
        <end position="24"/>
    </location>
</feature>
<keyword evidence="3" id="KW-0378">Hydrolase</keyword>
<feature type="domain" description="Cathepsin propeptide inhibitor" evidence="7">
    <location>
        <begin position="37"/>
        <end position="96"/>
    </location>
</feature>
<evidence type="ECO:0000256" key="2">
    <source>
        <dbReference type="ARBA" id="ARBA00022670"/>
    </source>
</evidence>
<name>A0A2S2N8N2_SCHGA</name>
<feature type="domain" description="Peptidase C1A papain C-terminal" evidence="6">
    <location>
        <begin position="126"/>
        <end position="336"/>
    </location>
</feature>
<dbReference type="InterPro" id="IPR039417">
    <property type="entry name" value="Peptidase_C1A_papain-like"/>
</dbReference>
<dbReference type="InterPro" id="IPR013128">
    <property type="entry name" value="Peptidase_C1A"/>
</dbReference>
<keyword evidence="4" id="KW-0788">Thiol protease</keyword>
<dbReference type="AlphaFoldDB" id="A0A2S2N8N2"/>
<dbReference type="GO" id="GO:0008234">
    <property type="term" value="F:cysteine-type peptidase activity"/>
    <property type="evidence" value="ECO:0007669"/>
    <property type="project" value="UniProtKB-KW"/>
</dbReference>
<dbReference type="InterPro" id="IPR038765">
    <property type="entry name" value="Papain-like_cys_pep_sf"/>
</dbReference>
<evidence type="ECO:0000313" key="8">
    <source>
        <dbReference type="EMBL" id="MBY13505.1"/>
    </source>
</evidence>
<evidence type="ECO:0000256" key="5">
    <source>
        <dbReference type="SAM" id="SignalP"/>
    </source>
</evidence>
<evidence type="ECO:0000256" key="1">
    <source>
        <dbReference type="ARBA" id="ARBA00008455"/>
    </source>
</evidence>
<accession>A0A2S2N8N2</accession>
<dbReference type="Gene3D" id="3.90.70.10">
    <property type="entry name" value="Cysteine proteinases"/>
    <property type="match status" value="1"/>
</dbReference>
<dbReference type="SMART" id="SM00645">
    <property type="entry name" value="Pept_C1"/>
    <property type="match status" value="1"/>
</dbReference>